<gene>
    <name evidence="1" type="ORF">SAMN05444354_106338</name>
</gene>
<sequence length="44" mass="5138">MKLYAGGDKSRRDIQALVRNNPDEDWEAIRTLCKSYNLDTYGLF</sequence>
<keyword evidence="2" id="KW-1185">Reference proteome</keyword>
<name>A0A1H7R188_STIAU</name>
<proteinExistence type="predicted"/>
<dbReference type="AlphaFoldDB" id="A0A1H7R188"/>
<accession>A0A1H7R188</accession>
<organism evidence="1 2">
    <name type="scientific">Stigmatella aurantiaca</name>
    <dbReference type="NCBI Taxonomy" id="41"/>
    <lineage>
        <taxon>Bacteria</taxon>
        <taxon>Pseudomonadati</taxon>
        <taxon>Myxococcota</taxon>
        <taxon>Myxococcia</taxon>
        <taxon>Myxococcales</taxon>
        <taxon>Cystobacterineae</taxon>
        <taxon>Archangiaceae</taxon>
        <taxon>Stigmatella</taxon>
    </lineage>
</organism>
<evidence type="ECO:0000313" key="1">
    <source>
        <dbReference type="EMBL" id="SEL53684.1"/>
    </source>
</evidence>
<protein>
    <submittedName>
        <fullName evidence="1">Uncharacterized protein</fullName>
    </submittedName>
</protein>
<reference evidence="2" key="1">
    <citation type="submission" date="2016-10" db="EMBL/GenBank/DDBJ databases">
        <authorList>
            <person name="Varghese N."/>
            <person name="Submissions S."/>
        </authorList>
    </citation>
    <scope>NUCLEOTIDE SEQUENCE [LARGE SCALE GENOMIC DNA]</scope>
    <source>
        <strain evidence="2">DSM 17044</strain>
    </source>
</reference>
<dbReference type="EMBL" id="FOAP01000006">
    <property type="protein sequence ID" value="SEL53684.1"/>
    <property type="molecule type" value="Genomic_DNA"/>
</dbReference>
<dbReference type="Proteomes" id="UP000182719">
    <property type="component" value="Unassembled WGS sequence"/>
</dbReference>
<evidence type="ECO:0000313" key="2">
    <source>
        <dbReference type="Proteomes" id="UP000182719"/>
    </source>
</evidence>